<protein>
    <submittedName>
        <fullName evidence="1">Six-bladed beta-propeller, TolB-like protein</fullName>
    </submittedName>
</protein>
<feature type="non-terminal residue" evidence="1">
    <location>
        <position position="1"/>
    </location>
</feature>
<evidence type="ECO:0000313" key="1">
    <source>
        <dbReference type="EMBL" id="GFB13046.1"/>
    </source>
</evidence>
<name>A0A699KVL6_TANCI</name>
<dbReference type="EMBL" id="BKCJ010558613">
    <property type="protein sequence ID" value="GFB13046.1"/>
    <property type="molecule type" value="Genomic_DNA"/>
</dbReference>
<organism evidence="1">
    <name type="scientific">Tanacetum cinerariifolium</name>
    <name type="common">Dalmatian daisy</name>
    <name type="synonym">Chrysanthemum cinerariifolium</name>
    <dbReference type="NCBI Taxonomy" id="118510"/>
    <lineage>
        <taxon>Eukaryota</taxon>
        <taxon>Viridiplantae</taxon>
        <taxon>Streptophyta</taxon>
        <taxon>Embryophyta</taxon>
        <taxon>Tracheophyta</taxon>
        <taxon>Spermatophyta</taxon>
        <taxon>Magnoliopsida</taxon>
        <taxon>eudicotyledons</taxon>
        <taxon>Gunneridae</taxon>
        <taxon>Pentapetalae</taxon>
        <taxon>asterids</taxon>
        <taxon>campanulids</taxon>
        <taxon>Asterales</taxon>
        <taxon>Asteraceae</taxon>
        <taxon>Asteroideae</taxon>
        <taxon>Anthemideae</taxon>
        <taxon>Anthemidinae</taxon>
        <taxon>Tanacetum</taxon>
    </lineage>
</organism>
<gene>
    <name evidence="1" type="ORF">Tci_685017</name>
</gene>
<accession>A0A699KVL6</accession>
<proteinExistence type="predicted"/>
<reference evidence="1" key="1">
    <citation type="journal article" date="2019" name="Sci. Rep.">
        <title>Draft genome of Tanacetum cinerariifolium, the natural source of mosquito coil.</title>
        <authorList>
            <person name="Yamashiro T."/>
            <person name="Shiraishi A."/>
            <person name="Satake H."/>
            <person name="Nakayama K."/>
        </authorList>
    </citation>
    <scope>NUCLEOTIDE SEQUENCE</scope>
</reference>
<sequence length="115" mass="12697">GNQPIYKIQLLFDDCAYQYGSGFPLEIAGSVCTRSKTHLLGGLVMTVEAWWNGQMQGKCGIKRVAGEETNQSIRSNFLSMIALISMEAVFLLRLQVRFVHVPQEPCTKGSNSAIT</sequence>
<comment type="caution">
    <text evidence="1">The sequence shown here is derived from an EMBL/GenBank/DDBJ whole genome shotgun (WGS) entry which is preliminary data.</text>
</comment>
<dbReference type="AlphaFoldDB" id="A0A699KVL6"/>